<proteinExistence type="predicted"/>
<evidence type="ECO:0000259" key="8">
    <source>
        <dbReference type="PROSITE" id="PS50145"/>
    </source>
</evidence>
<evidence type="ECO:0000256" key="1">
    <source>
        <dbReference type="ARBA" id="ARBA00022723"/>
    </source>
</evidence>
<name>A0AAV2Z8B0_9STRA</name>
<feature type="zinc finger region" description="TRAF-type" evidence="5">
    <location>
        <begin position="1096"/>
        <end position="1140"/>
    </location>
</feature>
<keyword evidence="2 5" id="KW-0863">Zinc-finger</keyword>
<feature type="compositionally biased region" description="Low complexity" evidence="7">
    <location>
        <begin position="3417"/>
        <end position="3443"/>
    </location>
</feature>
<feature type="domain" description="TRAF-type" evidence="8">
    <location>
        <begin position="2574"/>
        <end position="2619"/>
    </location>
</feature>
<evidence type="ECO:0000256" key="7">
    <source>
        <dbReference type="SAM" id="MobiDB-lite"/>
    </source>
</evidence>
<feature type="repeat" description="ANK" evidence="4">
    <location>
        <begin position="1397"/>
        <end position="1429"/>
    </location>
</feature>
<feature type="zinc finger region" description="TRAF-type" evidence="5">
    <location>
        <begin position="644"/>
        <end position="689"/>
    </location>
</feature>
<feature type="domain" description="TRAF-type" evidence="8">
    <location>
        <begin position="700"/>
        <end position="754"/>
    </location>
</feature>
<dbReference type="SUPFAM" id="SSF48403">
    <property type="entry name" value="Ankyrin repeat"/>
    <property type="match status" value="2"/>
</dbReference>
<feature type="domain" description="TRAF-type" evidence="8">
    <location>
        <begin position="1179"/>
        <end position="1228"/>
    </location>
</feature>
<sequence>MHERASTYSRATTTSLGSPGSSVRAAATSVAPSVKTRARRQALARSAAKYQVAESIYTGDYHDKQREEERAMAAAAAAAMAAAVTRRQAKDFDEALRRREFQTVLWMIENGDVPIDYEAVNGENALLAAVAAKSFDTVRILMKRGLSINSGNRRGYTALIKAIAAASPLSETSAVAITNSAKRRKGRKAGVAKLEALYSTHTGSGSDFSTGNNNNNNNGEESAGQARSPDLFDNEMLQFVLQFDPDLFQRDAYGKTAFDWAKRTGNVRALEMLEVKKGEKHMHMQQANLREKRIAECVALTTQHDEIAATMACFLRQPLYQAEKFLRFLQQITITIENFDEAISDLQEMKGPMPTVTKYFVNRETSDGWTPLTKAAANGDVDSLILLLAMGAEMEHETRLRHTAMTWACYCGHEAVCLQLLRLGVRIDQRTQEGKTALIHAICNSQVQIVHHLLNYLHDQAIPTQAKEAFVEDTTALLRRKATMARRHGIVENVLEWHDQFLQTVGVRDRAGKTALQYAEEMHAATSMKTEQDRENEAKVLQKLHNMLVQAREHQQYVKANFDRTKQVMCRFEGCGYRTAKDQMPRHEQILCTKRIVPCDQCGADVTFEGKEVHEVNQCLRRSVPCVHADRGCRELLIYCDRESHEVDHCRKRPVECRLECGKGMSYDERDAHETQHCPLRTIECPEHCGSAMLAKDYKTHRRKECPKRLLPCFGSNTGSGGCGMSVAADVMEFHVNQLCEKRRMPCKWARYGCPEAIGGSAGSRHYHEDHECNYRLVDCRNACSASGHLLFCFLEEHYAWQCVKEPRECASGCGAAPLIAHELHVHVLSDAGDCAKRTTRCRLDLCGKKLKLYDPDQSKPLTSDVSIGASLDRPVSLRALEARAGMSAAFLASLHAWQDPAPLSLLDPEQKQPRPLYATSSSLAYLIKWMTVTHTALERELESLRSQKEAHARMCRVLTFSPEQQHHLIEFSDGRSEWMSLAGHEYEVIIPSNAEQATVFRCGAIMGGQQRQHEDHECALRLIACPLACGQRLSAMSIGVHLAKRCNLRNEKCRLGCGAIMPFLQLSEHEDRTCELREVFCEHCHEAMRARLLATHLDRNCQHLPRRCRLGCAAKVAMIDFEKHESTTCPKRLVPCKQCAKPIWVSEQTVHDADECPLRVFGPCESQCGEVLLYNQVTHHLLHECSQRTVVCRQCDARVQAKQLESHKTLLCPQRYVYCRKGCGVQLKDINSEAHEEEECTRRVLTCPNQCGEQCAYFQMQTHLQLTCSMRVMACPHGCGDKLFAYQYETHWKRCRQRVSECGAGSKKCARPIRLWFANRRLVKCALHGETGLLWALKCQDEELVSYLLHNVESDQVNVEFANGFTPLTIAAALPNEALVKALLRFGADVNLETTRGRTPLAEACMSLDEGVVQLLVDNRAQVTHTNRHGRNLLALARSFAAASTGEAAVKAKRVLEILEDRSELEKQQRELFVAISTSNYDLIATYLKYCSVGQFEDHQDDQLMAVLETKAEQHAQAQKELDESIRAFNESVADTEAKATAVLHLSEHVDHCETQIAKVDTVHDESLAESNALEADMHAFTREITAHDIARLVNAHVPPEEYLVVMKAICMLCGVTPRGRRVATEYTDMEWWKAAQALLMDRTLLQRLRGYRNTVILPEMMNKVRRECIKHPSFVTATRAFTDAQAKFLAAVAEEEAAKAALIAKEAQAGRLKIDIKAKANGTVNASPSGNASAGASAGSTEEEQLAVSRRMSRLPPVEDMNGDIVAILATWVKGVEIEYKASAERHALGERKRRLAVSLATGQEELQQATFDMQVAQRSLPARQEEVDAARAQAEAATRELVGARQRIKVRHLLNFSALSGHTPLSFACAVGNEAMVNMLLTHGASCSYAEEERMLCASFIQLMFRDFVFKQTTLRRNLEGVRSRSDAAVEALVRNVAHTFLVSHFVRKIRMFRQTHRVPLHEALANGFHQIAAILLDSGAVLWQRTHVLPQRVFPGSVPPVDYTANPDIQRLGRWQLTPLGNAPMTVRDTLAMFAARYDSRTFRRETGWDANQSRYEEVQAFMEEQLKVYENKRAALLRDVLAQKNVARKTAELKAMHERLERAIVAQDFRVASQLMDDGAFADFETPHDGLTALGAACIDELYVENADGLDVLAVEFLLDREKNRPYVNGETSTGWTPLARAMHHGTLKCAQALLERGANVNQASRKTGRTALMAAARNGQTSAIEFLLRLPEVDVLLRDKDGCTAYDHARARRFDDAMHVLGAAMGGNRGRVFSSLSASFGVCKWGCGYMIEMAGHVVLQSQVIKDTHPLQEHEAHTCPKRLVSCPNECGVRDLWFESLPEHVAHQCVMRLVPCAQPKCGAQCAFQHMPVHERDECELRTIHCACGESMTFQKHVLHARNQCPLRLVPCPANCTPDGLYRAMDLRAHQRSDCELRVVRCRNGCPIDDLLAKDRPRHETAACPMRRVACKWGCHDAVLASTQYHHEHGLCARRQLPCPNRCGEQAIVFEDLEHHTTKVCPRRLVLCRAGCGRKVPMDSMATHQQNDCRKRRVTCPLCHDTNVIDDELATHMSATCTHRISVCGLCGQTNVPYSKLAFHRENECKMRPVTCQYKCFVKLLLAHEKEKHETFECAFRPIHCPLGCGDVIIANTLKRHERVCLMRFVHCTHGCGFEGREKDRREHELLYCPANKGGHHRSTTKDKGSAKLNMTAADEERADDNANGGGVEVTNRRKSSAQVQSYSTGEPAIQLDEFGCGFCFYVTGRVAACISKVNAYQRRFQFYEDNKKKTLLATFDEHAVGSAGRPKGRKLILTKEGGLITDANNVVTKAWKWDPKALHAGTPPIEAVVVQLNESLLFTYQDRSTISVRFAPCPGVSVEFACGERLRRTDTYLEHSHRRTEGPHRGKLVIDQQVPTLKQRQKMIELESIEKRSKQKPRSKDLGNDKLKDVVATLEAKFDAYQGCGVTPAADGNWKDKAHAQTIREVPILPRTGFEVGREPTLFGQPLEANDALDTIKRLKNPDTGQWLGSVEVRYRVASDNPVLRRSACLTNASGRYSQDLAVPGGGGRVRGLPLPVVHGDKLDHFLQHKCMRDELVVVACLRMDEHQSRLMEAVLEHVQAQLAEYAAAPTVSPMAAIGAKCKLVKCDLAESHALADRYRIHAVPTFLMFFDGRLVHVSSLGGMALRVFPATKNAHLSNQMDQLPRVLLVEKRAKQQVAIEKVLRKEAFLWDLAISGEQALTYFTQLPQTRTAKSTGASVVVVGKTGAAQGAVSYGVVMISDELEDYEVRSIDRFVRPKEKGKPSDQLVCVVVSKPLCEVHFASVMCVDCRRALGRRISSESKAQTKSEAPIACPHCGIINVAADAKTAVLSPVLAEAVHVIVYKHVKDATMHRLAELWAANIQRNSNNARMVSSDAAPAASTVSSATRPGAKSSSSSSGLRVSDDTHTGLTVDSFMKEVERQLSAAKRGLFLPDKLVPDMALSTKDAVLVATTATLAQQQGKPTAGGVVVNALRSTSA</sequence>
<evidence type="ECO:0000313" key="9">
    <source>
        <dbReference type="EMBL" id="DBA01677.1"/>
    </source>
</evidence>
<reference evidence="9" key="1">
    <citation type="submission" date="2022-11" db="EMBL/GenBank/DDBJ databases">
        <authorList>
            <person name="Morgan W.R."/>
            <person name="Tartar A."/>
        </authorList>
    </citation>
    <scope>NUCLEOTIDE SEQUENCE</scope>
    <source>
        <strain evidence="9">ARSEF 373</strain>
    </source>
</reference>
<feature type="domain" description="TRAF-type" evidence="8">
    <location>
        <begin position="1096"/>
        <end position="1140"/>
    </location>
</feature>
<organism evidence="9 10">
    <name type="scientific">Lagenidium giganteum</name>
    <dbReference type="NCBI Taxonomy" id="4803"/>
    <lineage>
        <taxon>Eukaryota</taxon>
        <taxon>Sar</taxon>
        <taxon>Stramenopiles</taxon>
        <taxon>Oomycota</taxon>
        <taxon>Peronosporomycetes</taxon>
        <taxon>Pythiales</taxon>
        <taxon>Pythiaceae</taxon>
    </lineage>
</organism>
<feature type="region of interest" description="Disordered" evidence="7">
    <location>
        <begin position="2697"/>
        <end position="2744"/>
    </location>
</feature>
<feature type="repeat" description="ANK" evidence="4">
    <location>
        <begin position="121"/>
        <end position="153"/>
    </location>
</feature>
<comment type="caution">
    <text evidence="9">The sequence shown here is derived from an EMBL/GenBank/DDBJ whole genome shotgun (WGS) entry which is preliminary data.</text>
</comment>
<dbReference type="Gene3D" id="1.25.40.20">
    <property type="entry name" value="Ankyrin repeat-containing domain"/>
    <property type="match status" value="5"/>
</dbReference>
<feature type="zinc finger region" description="TRAF-type" evidence="5">
    <location>
        <begin position="700"/>
        <end position="754"/>
    </location>
</feature>
<feature type="repeat" description="ANK" evidence="4">
    <location>
        <begin position="1364"/>
        <end position="1396"/>
    </location>
</feature>
<evidence type="ECO:0000256" key="4">
    <source>
        <dbReference type="PROSITE-ProRule" id="PRU00023"/>
    </source>
</evidence>
<feature type="compositionally biased region" description="Low complexity" evidence="7">
    <location>
        <begin position="1727"/>
        <end position="1742"/>
    </location>
</feature>
<feature type="domain" description="TRAF-type" evidence="8">
    <location>
        <begin position="2432"/>
        <end position="2478"/>
    </location>
</feature>
<dbReference type="SUPFAM" id="SSF49599">
    <property type="entry name" value="TRAF domain-like"/>
    <property type="match status" value="1"/>
</dbReference>
<dbReference type="GO" id="GO:0008270">
    <property type="term" value="F:zinc ion binding"/>
    <property type="evidence" value="ECO:0007669"/>
    <property type="project" value="UniProtKB-KW"/>
</dbReference>
<protein>
    <recommendedName>
        <fullName evidence="8">TRAF-type domain-containing protein</fullName>
    </recommendedName>
</protein>
<dbReference type="InterPro" id="IPR001293">
    <property type="entry name" value="Znf_TRAF"/>
</dbReference>
<feature type="region of interest" description="Disordered" evidence="7">
    <location>
        <begin position="3416"/>
        <end position="3450"/>
    </location>
</feature>
<accession>A0AAV2Z8B0</accession>
<feature type="zinc finger region" description="TRAF-type" evidence="5">
    <location>
        <begin position="798"/>
        <end position="847"/>
    </location>
</feature>
<dbReference type="EMBL" id="DAKRPA010000043">
    <property type="protein sequence ID" value="DBA01677.1"/>
    <property type="molecule type" value="Genomic_DNA"/>
</dbReference>
<dbReference type="PROSITE" id="PS50088">
    <property type="entry name" value="ANK_REPEAT"/>
    <property type="match status" value="6"/>
</dbReference>
<feature type="domain" description="TRAF-type" evidence="8">
    <location>
        <begin position="2489"/>
        <end position="2544"/>
    </location>
</feature>
<feature type="zinc finger region" description="TRAF-type" evidence="5">
    <location>
        <begin position="1235"/>
        <end position="1280"/>
    </location>
</feature>
<feature type="domain" description="TRAF-type" evidence="8">
    <location>
        <begin position="2632"/>
        <end position="2678"/>
    </location>
</feature>
<dbReference type="Proteomes" id="UP001146120">
    <property type="component" value="Unassembled WGS sequence"/>
</dbReference>
<keyword evidence="4" id="KW-0040">ANK repeat</keyword>
<evidence type="ECO:0000256" key="3">
    <source>
        <dbReference type="ARBA" id="ARBA00022833"/>
    </source>
</evidence>
<keyword evidence="3 5" id="KW-0862">Zinc</keyword>
<dbReference type="Pfam" id="PF12796">
    <property type="entry name" value="Ank_2"/>
    <property type="match status" value="2"/>
</dbReference>
<dbReference type="Gene3D" id="3.30.40.10">
    <property type="entry name" value="Zinc/RING finger domain, C3HC4 (zinc finger)"/>
    <property type="match status" value="14"/>
</dbReference>
<dbReference type="Gene3D" id="3.40.30.10">
    <property type="entry name" value="Glutaredoxin"/>
    <property type="match status" value="1"/>
</dbReference>
<feature type="domain" description="TRAF-type" evidence="8">
    <location>
        <begin position="1014"/>
        <end position="1058"/>
    </location>
</feature>
<keyword evidence="6" id="KW-0175">Coiled coil</keyword>
<feature type="domain" description="TRAF-type" evidence="8">
    <location>
        <begin position="587"/>
        <end position="635"/>
    </location>
</feature>
<feature type="repeat" description="ANK" evidence="4">
    <location>
        <begin position="2179"/>
        <end position="2211"/>
    </location>
</feature>
<feature type="zinc finger region" description="TRAF-type" evidence="5">
    <location>
        <begin position="1014"/>
        <end position="1058"/>
    </location>
</feature>
<dbReference type="CDD" id="cd02947">
    <property type="entry name" value="TRX_family"/>
    <property type="match status" value="1"/>
</dbReference>
<feature type="coiled-coil region" evidence="6">
    <location>
        <begin position="1823"/>
        <end position="1850"/>
    </location>
</feature>
<dbReference type="PANTHER" id="PTHR10131">
    <property type="entry name" value="TNF RECEPTOR ASSOCIATED FACTOR"/>
    <property type="match status" value="1"/>
</dbReference>
<feature type="domain" description="TRAF-type" evidence="8">
    <location>
        <begin position="644"/>
        <end position="689"/>
    </location>
</feature>
<dbReference type="InterPro" id="IPR029281">
    <property type="entry name" value="FAM194_C"/>
</dbReference>
<dbReference type="Pfam" id="PF00023">
    <property type="entry name" value="Ank"/>
    <property type="match status" value="1"/>
</dbReference>
<feature type="domain" description="TRAF-type" evidence="8">
    <location>
        <begin position="798"/>
        <end position="847"/>
    </location>
</feature>
<feature type="zinc finger region" description="TRAF-type" evidence="5">
    <location>
        <begin position="587"/>
        <end position="635"/>
    </location>
</feature>
<gene>
    <name evidence="9" type="ORF">N0F65_010328</name>
</gene>
<evidence type="ECO:0000256" key="2">
    <source>
        <dbReference type="ARBA" id="ARBA00022771"/>
    </source>
</evidence>
<feature type="repeat" description="ANK" evidence="4">
    <location>
        <begin position="1863"/>
        <end position="1895"/>
    </location>
</feature>
<feature type="domain" description="TRAF-type" evidence="8">
    <location>
        <begin position="1235"/>
        <end position="1280"/>
    </location>
</feature>
<dbReference type="Pfam" id="PF13637">
    <property type="entry name" value="Ank_4"/>
    <property type="match status" value="1"/>
</dbReference>
<feature type="zinc finger region" description="TRAF-type" evidence="5">
    <location>
        <begin position="2632"/>
        <end position="2678"/>
    </location>
</feature>
<dbReference type="SUPFAM" id="SSF52833">
    <property type="entry name" value="Thioredoxin-like"/>
    <property type="match status" value="1"/>
</dbReference>
<evidence type="ECO:0000256" key="5">
    <source>
        <dbReference type="PROSITE-ProRule" id="PRU00207"/>
    </source>
</evidence>
<reference evidence="9" key="2">
    <citation type="journal article" date="2023" name="Microbiol Resour">
        <title>Decontamination and Annotation of the Draft Genome Sequence of the Oomycete Lagenidium giganteum ARSEF 373.</title>
        <authorList>
            <person name="Morgan W.R."/>
            <person name="Tartar A."/>
        </authorList>
    </citation>
    <scope>NUCLEOTIDE SEQUENCE</scope>
    <source>
        <strain evidence="9">ARSEF 373</strain>
    </source>
</reference>
<feature type="zinc finger region" description="TRAF-type" evidence="5">
    <location>
        <begin position="2319"/>
        <end position="2372"/>
    </location>
</feature>
<keyword evidence="1 5" id="KW-0479">Metal-binding</keyword>
<feature type="repeat" description="ANK" evidence="4">
    <location>
        <begin position="367"/>
        <end position="399"/>
    </location>
</feature>
<dbReference type="InterPro" id="IPR036770">
    <property type="entry name" value="Ankyrin_rpt-contain_sf"/>
</dbReference>
<evidence type="ECO:0000256" key="6">
    <source>
        <dbReference type="SAM" id="Coils"/>
    </source>
</evidence>
<feature type="zinc finger region" description="TRAF-type" evidence="5">
    <location>
        <begin position="2432"/>
        <end position="2478"/>
    </location>
</feature>
<feature type="region of interest" description="Disordered" evidence="7">
    <location>
        <begin position="1725"/>
        <end position="1749"/>
    </location>
</feature>
<evidence type="ECO:0000313" key="10">
    <source>
        <dbReference type="Proteomes" id="UP001146120"/>
    </source>
</evidence>
<dbReference type="SMART" id="SM00248">
    <property type="entry name" value="ANK"/>
    <property type="match status" value="13"/>
</dbReference>
<dbReference type="Gene3D" id="1.20.920.20">
    <property type="match status" value="1"/>
</dbReference>
<dbReference type="InterPro" id="IPR036249">
    <property type="entry name" value="Thioredoxin-like_sf"/>
</dbReference>
<feature type="compositionally biased region" description="Low complexity" evidence="7">
    <location>
        <begin position="1"/>
        <end position="15"/>
    </location>
</feature>
<feature type="zinc finger region" description="TRAF-type" evidence="5">
    <location>
        <begin position="2574"/>
        <end position="2619"/>
    </location>
</feature>
<feature type="region of interest" description="Disordered" evidence="7">
    <location>
        <begin position="1"/>
        <end position="31"/>
    </location>
</feature>
<dbReference type="Pfam" id="PF14977">
    <property type="entry name" value="FAM194"/>
    <property type="match status" value="1"/>
</dbReference>
<feature type="zinc finger region" description="TRAF-type" evidence="5">
    <location>
        <begin position="1179"/>
        <end position="1228"/>
    </location>
</feature>
<dbReference type="InterPro" id="IPR002110">
    <property type="entry name" value="Ankyrin_rpt"/>
</dbReference>
<dbReference type="Pfam" id="PF02176">
    <property type="entry name" value="zf-TRAF"/>
    <property type="match status" value="4"/>
</dbReference>
<dbReference type="PROSITE" id="PS50145">
    <property type="entry name" value="ZF_TRAF"/>
    <property type="match status" value="13"/>
</dbReference>
<feature type="region of interest" description="Disordered" evidence="7">
    <location>
        <begin position="203"/>
        <end position="227"/>
    </location>
</feature>
<dbReference type="PROSITE" id="PS50297">
    <property type="entry name" value="ANK_REP_REGION"/>
    <property type="match status" value="4"/>
</dbReference>
<feature type="zinc finger region" description="TRAF-type" evidence="5">
    <location>
        <begin position="2489"/>
        <end position="2544"/>
    </location>
</feature>
<keyword evidence="10" id="KW-1185">Reference proteome</keyword>
<feature type="domain" description="TRAF-type" evidence="8">
    <location>
        <begin position="2319"/>
        <end position="2372"/>
    </location>
</feature>
<dbReference type="PANTHER" id="PTHR10131:SF94">
    <property type="entry name" value="TNF RECEPTOR-ASSOCIATED FACTOR 4"/>
    <property type="match status" value="1"/>
</dbReference>
<dbReference type="InterPro" id="IPR013083">
    <property type="entry name" value="Znf_RING/FYVE/PHD"/>
</dbReference>